<dbReference type="Gene3D" id="3.30.230.70">
    <property type="entry name" value="GHMP Kinase, N-terminal domain"/>
    <property type="match status" value="2"/>
</dbReference>
<evidence type="ECO:0000256" key="8">
    <source>
        <dbReference type="HAMAP-Rule" id="MF_01595"/>
    </source>
</evidence>
<dbReference type="Proteomes" id="UP001161325">
    <property type="component" value="Unassembled WGS sequence"/>
</dbReference>
<dbReference type="Pfam" id="PF03726">
    <property type="entry name" value="PNPase"/>
    <property type="match status" value="1"/>
</dbReference>
<dbReference type="InterPro" id="IPR004088">
    <property type="entry name" value="KH_dom_type_1"/>
</dbReference>
<dbReference type="Pfam" id="PF00575">
    <property type="entry name" value="S1"/>
    <property type="match status" value="1"/>
</dbReference>
<evidence type="ECO:0000256" key="6">
    <source>
        <dbReference type="ARBA" id="ARBA00022842"/>
    </source>
</evidence>
<dbReference type="EMBL" id="BRXS01000006">
    <property type="protein sequence ID" value="GLC27379.1"/>
    <property type="molecule type" value="Genomic_DNA"/>
</dbReference>
<dbReference type="Gene3D" id="3.30.1370.10">
    <property type="entry name" value="K Homology domain, type 1"/>
    <property type="match status" value="1"/>
</dbReference>
<dbReference type="InterPro" id="IPR015848">
    <property type="entry name" value="PNPase_PH_RNA-bd_bac/org-type"/>
</dbReference>
<evidence type="ECO:0000256" key="2">
    <source>
        <dbReference type="ARBA" id="ARBA00022490"/>
    </source>
</evidence>
<dbReference type="SUPFAM" id="SSF50249">
    <property type="entry name" value="Nucleic acid-binding proteins"/>
    <property type="match status" value="1"/>
</dbReference>
<dbReference type="CDD" id="cd02393">
    <property type="entry name" value="KH-I_PNPase"/>
    <property type="match status" value="1"/>
</dbReference>
<dbReference type="SUPFAM" id="SSF54211">
    <property type="entry name" value="Ribosomal protein S5 domain 2-like"/>
    <property type="match status" value="2"/>
</dbReference>
<evidence type="ECO:0000313" key="11">
    <source>
        <dbReference type="EMBL" id="GLC27379.1"/>
    </source>
</evidence>
<accession>A0AA37Q6B9</accession>
<feature type="compositionally biased region" description="Basic and acidic residues" evidence="9">
    <location>
        <begin position="738"/>
        <end position="748"/>
    </location>
</feature>
<feature type="domain" description="S1 motif" evidence="10">
    <location>
        <begin position="621"/>
        <end position="689"/>
    </location>
</feature>
<dbReference type="InterPro" id="IPR036345">
    <property type="entry name" value="ExoRNase_PH_dom2_sf"/>
</dbReference>
<evidence type="ECO:0000256" key="1">
    <source>
        <dbReference type="ARBA" id="ARBA00007404"/>
    </source>
</evidence>
<dbReference type="GO" id="GO:0004654">
    <property type="term" value="F:polyribonucleotide nucleotidyltransferase activity"/>
    <property type="evidence" value="ECO:0007669"/>
    <property type="project" value="UniProtKB-UniRule"/>
</dbReference>
<reference evidence="11" key="1">
    <citation type="submission" date="2022-08" db="EMBL/GenBank/DDBJ databases">
        <title>Draft genome sequencing of Roseisolibacter agri AW1220.</title>
        <authorList>
            <person name="Tobiishi Y."/>
            <person name="Tonouchi A."/>
        </authorList>
    </citation>
    <scope>NUCLEOTIDE SEQUENCE</scope>
    <source>
        <strain evidence="11">AW1220</strain>
    </source>
</reference>
<dbReference type="InterPro" id="IPR036456">
    <property type="entry name" value="PNPase_PH_RNA-bd_sf"/>
</dbReference>
<dbReference type="FunFam" id="3.30.230.70:FF:000002">
    <property type="entry name" value="Polyribonucleotide nucleotidyltransferase"/>
    <property type="match status" value="1"/>
</dbReference>
<dbReference type="CDD" id="cd04472">
    <property type="entry name" value="S1_PNPase"/>
    <property type="match status" value="1"/>
</dbReference>
<dbReference type="PROSITE" id="PS50126">
    <property type="entry name" value="S1"/>
    <property type="match status" value="1"/>
</dbReference>
<feature type="region of interest" description="Disordered" evidence="9">
    <location>
        <begin position="688"/>
        <end position="748"/>
    </location>
</feature>
<keyword evidence="3 8" id="KW-0808">Transferase</keyword>
<evidence type="ECO:0000313" key="12">
    <source>
        <dbReference type="Proteomes" id="UP001161325"/>
    </source>
</evidence>
<protein>
    <recommendedName>
        <fullName evidence="8">Polyribonucleotide nucleotidyltransferase</fullName>
        <ecNumber evidence="8">2.7.7.8</ecNumber>
    </recommendedName>
    <alternativeName>
        <fullName evidence="8">Polynucleotide phosphorylase</fullName>
        <shortName evidence="8">PNPase</shortName>
    </alternativeName>
</protein>
<dbReference type="FunFam" id="3.30.1370.10:FF:000001">
    <property type="entry name" value="Polyribonucleotide nucleotidyltransferase"/>
    <property type="match status" value="1"/>
</dbReference>
<dbReference type="Pfam" id="PF01138">
    <property type="entry name" value="RNase_PH"/>
    <property type="match status" value="2"/>
</dbReference>
<dbReference type="InterPro" id="IPR020568">
    <property type="entry name" value="Ribosomal_Su5_D2-typ_SF"/>
</dbReference>
<dbReference type="PANTHER" id="PTHR11252">
    <property type="entry name" value="POLYRIBONUCLEOTIDE NUCLEOTIDYLTRANSFERASE"/>
    <property type="match status" value="1"/>
</dbReference>
<comment type="cofactor">
    <cofactor evidence="8">
        <name>Mg(2+)</name>
        <dbReference type="ChEBI" id="CHEBI:18420"/>
    </cofactor>
</comment>
<evidence type="ECO:0000256" key="3">
    <source>
        <dbReference type="ARBA" id="ARBA00022679"/>
    </source>
</evidence>
<dbReference type="FunFam" id="2.40.50.140:FF:000189">
    <property type="entry name" value="Polyribonucleotide nucleotidyltransferase, putative"/>
    <property type="match status" value="1"/>
</dbReference>
<comment type="subcellular location">
    <subcellularLocation>
        <location evidence="8">Cytoplasm</location>
    </subcellularLocation>
</comment>
<dbReference type="InterPro" id="IPR036612">
    <property type="entry name" value="KH_dom_type_1_sf"/>
</dbReference>
<keyword evidence="12" id="KW-1185">Reference proteome</keyword>
<comment type="caution">
    <text evidence="11">The sequence shown here is derived from an EMBL/GenBank/DDBJ whole genome shotgun (WGS) entry which is preliminary data.</text>
</comment>
<dbReference type="SUPFAM" id="SSF46915">
    <property type="entry name" value="Polynucleotide phosphorylase/guanosine pentaphosphate synthase (PNPase/GPSI), domain 3"/>
    <property type="match status" value="1"/>
</dbReference>
<dbReference type="HAMAP" id="MF_01595">
    <property type="entry name" value="PNPase"/>
    <property type="match status" value="1"/>
</dbReference>
<proteinExistence type="inferred from homology"/>
<dbReference type="InterPro" id="IPR003029">
    <property type="entry name" value="S1_domain"/>
</dbReference>
<dbReference type="NCBIfam" id="NF008805">
    <property type="entry name" value="PRK11824.1"/>
    <property type="match status" value="1"/>
</dbReference>
<dbReference type="GO" id="GO:0003723">
    <property type="term" value="F:RNA binding"/>
    <property type="evidence" value="ECO:0007669"/>
    <property type="project" value="UniProtKB-UniRule"/>
</dbReference>
<dbReference type="GO" id="GO:0006396">
    <property type="term" value="P:RNA processing"/>
    <property type="evidence" value="ECO:0007669"/>
    <property type="project" value="InterPro"/>
</dbReference>
<gene>
    <name evidence="8 11" type="primary">pnp</name>
    <name evidence="11" type="ORF">rosag_38920</name>
</gene>
<evidence type="ECO:0000256" key="5">
    <source>
        <dbReference type="ARBA" id="ARBA00022723"/>
    </source>
</evidence>
<comment type="catalytic activity">
    <reaction evidence="8">
        <text>RNA(n+1) + phosphate = RNA(n) + a ribonucleoside 5'-diphosphate</text>
        <dbReference type="Rhea" id="RHEA:22096"/>
        <dbReference type="Rhea" id="RHEA-COMP:14527"/>
        <dbReference type="Rhea" id="RHEA-COMP:17342"/>
        <dbReference type="ChEBI" id="CHEBI:43474"/>
        <dbReference type="ChEBI" id="CHEBI:57930"/>
        <dbReference type="ChEBI" id="CHEBI:140395"/>
        <dbReference type="EC" id="2.7.7.8"/>
    </reaction>
</comment>
<dbReference type="SMART" id="SM00322">
    <property type="entry name" value="KH"/>
    <property type="match status" value="1"/>
</dbReference>
<dbReference type="InterPro" id="IPR012162">
    <property type="entry name" value="PNPase"/>
</dbReference>
<organism evidence="11 12">
    <name type="scientific">Roseisolibacter agri</name>
    <dbReference type="NCBI Taxonomy" id="2014610"/>
    <lineage>
        <taxon>Bacteria</taxon>
        <taxon>Pseudomonadati</taxon>
        <taxon>Gemmatimonadota</taxon>
        <taxon>Gemmatimonadia</taxon>
        <taxon>Gemmatimonadales</taxon>
        <taxon>Gemmatimonadaceae</taxon>
        <taxon>Roseisolibacter</taxon>
    </lineage>
</organism>
<feature type="binding site" evidence="8">
    <location>
        <position position="491"/>
    </location>
    <ligand>
        <name>Mg(2+)</name>
        <dbReference type="ChEBI" id="CHEBI:18420"/>
    </ligand>
</feature>
<comment type="function">
    <text evidence="8">Involved in mRNA degradation. Catalyzes the phosphorolysis of single-stranded polyribonucleotides processively in the 3'- to 5'-direction.</text>
</comment>
<dbReference type="PIRSF" id="PIRSF005499">
    <property type="entry name" value="PNPase"/>
    <property type="match status" value="1"/>
</dbReference>
<evidence type="ECO:0000259" key="10">
    <source>
        <dbReference type="PROSITE" id="PS50126"/>
    </source>
</evidence>
<dbReference type="SMART" id="SM00316">
    <property type="entry name" value="S1"/>
    <property type="match status" value="1"/>
</dbReference>
<name>A0AA37Q6B9_9BACT</name>
<dbReference type="CDD" id="cd11363">
    <property type="entry name" value="RNase_PH_PNPase_1"/>
    <property type="match status" value="1"/>
</dbReference>
<dbReference type="PANTHER" id="PTHR11252:SF0">
    <property type="entry name" value="POLYRIBONUCLEOTIDE NUCLEOTIDYLTRANSFERASE 1, MITOCHONDRIAL"/>
    <property type="match status" value="1"/>
</dbReference>
<keyword evidence="5 8" id="KW-0479">Metal-binding</keyword>
<keyword evidence="2 8" id="KW-0963">Cytoplasm</keyword>
<dbReference type="PROSITE" id="PS50084">
    <property type="entry name" value="KH_TYPE_1"/>
    <property type="match status" value="1"/>
</dbReference>
<keyword evidence="4 8" id="KW-0548">Nucleotidyltransferase</keyword>
<dbReference type="InterPro" id="IPR012340">
    <property type="entry name" value="NA-bd_OB-fold"/>
</dbReference>
<dbReference type="RefSeq" id="WP_345784858.1">
    <property type="nucleotide sequence ID" value="NZ_BRXS01000006.1"/>
</dbReference>
<dbReference type="GO" id="GO:0005829">
    <property type="term" value="C:cytosol"/>
    <property type="evidence" value="ECO:0007669"/>
    <property type="project" value="TreeGrafter"/>
</dbReference>
<evidence type="ECO:0000256" key="9">
    <source>
        <dbReference type="SAM" id="MobiDB-lite"/>
    </source>
</evidence>
<dbReference type="GO" id="GO:0006402">
    <property type="term" value="P:mRNA catabolic process"/>
    <property type="evidence" value="ECO:0007669"/>
    <property type="project" value="UniProtKB-UniRule"/>
</dbReference>
<dbReference type="EC" id="2.7.7.8" evidence="8"/>
<dbReference type="GO" id="GO:0000175">
    <property type="term" value="F:3'-5'-RNA exonuclease activity"/>
    <property type="evidence" value="ECO:0007669"/>
    <property type="project" value="TreeGrafter"/>
</dbReference>
<dbReference type="InterPro" id="IPR015847">
    <property type="entry name" value="ExoRNase_PH_dom2"/>
</dbReference>
<dbReference type="Pfam" id="PF00013">
    <property type="entry name" value="KH_1"/>
    <property type="match status" value="1"/>
</dbReference>
<dbReference type="NCBIfam" id="TIGR03591">
    <property type="entry name" value="polynuc_phos"/>
    <property type="match status" value="1"/>
</dbReference>
<feature type="binding site" evidence="8">
    <location>
        <position position="485"/>
    </location>
    <ligand>
        <name>Mg(2+)</name>
        <dbReference type="ChEBI" id="CHEBI:18420"/>
    </ligand>
</feature>
<sequence>MMQRVERTFAGRKLVIETGRMAKQAAGSALVQFGETMVLAAVTVSDSQSPLPFFPLTVEYREKTYAAGKIPGGFIKREGRPHDNEILSARIIDRSIRPLFPEGFKNEVQVFVYVISADQENDADVLALVAASFAINASKIPFMGPIAGVRVGRVQENWILNPTFQQLQYSDLELVVAGSQDSIVMVEGGALEVSEEDVVGALGIAHNGIRELIAAQEELLAKIERPAKMAWTKAEIPEPVQARVKELAEGKILEAINQADKHTRVQAVEAVKKAVKEQLLPEFPDNSKDFGSILGDLEYDALRGQVLSTGLRVDGRKPNEVRAITIDNGVLPRAHGSSLFTRGQTQALVAVTLGTANDVQRLDSIDEPGETTKSFMLHYNFPPFSTGEVRPVRGTSRREIGHGNLAERALQGVLPAFEEFPYTIRIVSDILESNGSSSMASVCGGSLALYDAGVPMQAAVAGVAMGLIKEGDKYAILTDILGTEDHLGDMDFKVAGTERGITSIQMDIKIQGLDLRIMTEALAQAKEGRLHILGEMAKALPAPRTDLSPYAPRIVTIQISPEKIGDLIGPKGKTIRGIQEETKSEVTVDDTGLVTIAAVGGEAMERARQMVMAITAEPIVGEIYEGTVKSTTAFGAFVEIMPGTEALLHISEMKHARVEKTEDVVKKGDRVKVKLIDRDERGRLRLSMKALEPKPEGTPEAAEGNGSGEGGEGGGEGERPRREPRGDRPPRAGAGAGDRPRRGGRDRE</sequence>
<dbReference type="Gene3D" id="2.40.50.140">
    <property type="entry name" value="Nucleic acid-binding proteins"/>
    <property type="match status" value="1"/>
</dbReference>
<dbReference type="InterPro" id="IPR027408">
    <property type="entry name" value="PNPase/RNase_PH_dom_sf"/>
</dbReference>
<comment type="similarity">
    <text evidence="1 8">Belongs to the polyribonucleotide nucleotidyltransferase family.</text>
</comment>
<dbReference type="InterPro" id="IPR004087">
    <property type="entry name" value="KH_dom"/>
</dbReference>
<dbReference type="FunFam" id="3.30.230.70:FF:000001">
    <property type="entry name" value="Polyribonucleotide nucleotidyltransferase"/>
    <property type="match status" value="1"/>
</dbReference>
<dbReference type="SUPFAM" id="SSF55666">
    <property type="entry name" value="Ribonuclease PH domain 2-like"/>
    <property type="match status" value="2"/>
</dbReference>
<dbReference type="InterPro" id="IPR001247">
    <property type="entry name" value="ExoRNase_PH_dom1"/>
</dbReference>
<evidence type="ECO:0000256" key="4">
    <source>
        <dbReference type="ARBA" id="ARBA00022695"/>
    </source>
</evidence>
<feature type="compositionally biased region" description="Gly residues" evidence="9">
    <location>
        <begin position="705"/>
        <end position="714"/>
    </location>
</feature>
<dbReference type="AlphaFoldDB" id="A0AA37Q6B9"/>
<keyword evidence="7 8" id="KW-0694">RNA-binding</keyword>
<dbReference type="Pfam" id="PF03725">
    <property type="entry name" value="RNase_PH_C"/>
    <property type="match status" value="1"/>
</dbReference>
<dbReference type="SUPFAM" id="SSF54791">
    <property type="entry name" value="Eukaryotic type KH-domain (KH-domain type I)"/>
    <property type="match status" value="1"/>
</dbReference>
<dbReference type="GO" id="GO:0000287">
    <property type="term" value="F:magnesium ion binding"/>
    <property type="evidence" value="ECO:0007669"/>
    <property type="project" value="UniProtKB-UniRule"/>
</dbReference>
<evidence type="ECO:0000256" key="7">
    <source>
        <dbReference type="ARBA" id="ARBA00022884"/>
    </source>
</evidence>
<keyword evidence="6 8" id="KW-0460">Magnesium</keyword>
<feature type="compositionally biased region" description="Basic and acidic residues" evidence="9">
    <location>
        <begin position="716"/>
        <end position="730"/>
    </location>
</feature>
<dbReference type="CDD" id="cd11364">
    <property type="entry name" value="RNase_PH_PNPase_2"/>
    <property type="match status" value="1"/>
</dbReference>